<dbReference type="EMBL" id="AP007255">
    <property type="protein sequence ID" value="BAE49580.1"/>
    <property type="molecule type" value="Genomic_DNA"/>
</dbReference>
<evidence type="ECO:0008006" key="3">
    <source>
        <dbReference type="Google" id="ProtNLM"/>
    </source>
</evidence>
<evidence type="ECO:0000313" key="1">
    <source>
        <dbReference type="EMBL" id="BAE49580.1"/>
    </source>
</evidence>
<protein>
    <recommendedName>
        <fullName evidence="3">EAL domain-containing protein</fullName>
    </recommendedName>
</protein>
<dbReference type="SUPFAM" id="SSF141868">
    <property type="entry name" value="EAL domain-like"/>
    <property type="match status" value="1"/>
</dbReference>
<dbReference type="InterPro" id="IPR035919">
    <property type="entry name" value="EAL_sf"/>
</dbReference>
<dbReference type="STRING" id="342108.amb0776"/>
<keyword evidence="2" id="KW-1185">Reference proteome</keyword>
<dbReference type="HOGENOM" id="CLU_056005_0_0_5"/>
<gene>
    <name evidence="1" type="ordered locus">amb0776</name>
</gene>
<organism evidence="1 2">
    <name type="scientific">Paramagnetospirillum magneticum (strain ATCC 700264 / AMB-1)</name>
    <name type="common">Magnetospirillum magneticum</name>
    <dbReference type="NCBI Taxonomy" id="342108"/>
    <lineage>
        <taxon>Bacteria</taxon>
        <taxon>Pseudomonadati</taxon>
        <taxon>Pseudomonadota</taxon>
        <taxon>Alphaproteobacteria</taxon>
        <taxon>Rhodospirillales</taxon>
        <taxon>Magnetospirillaceae</taxon>
        <taxon>Paramagnetospirillum</taxon>
    </lineage>
</organism>
<dbReference type="OrthoDB" id="8431402at2"/>
<dbReference type="AlphaFoldDB" id="Q2W995"/>
<reference evidence="1 2" key="1">
    <citation type="journal article" date="2005" name="DNA Res.">
        <title>Complete genome sequence of the facultative anaerobic magnetotactic bacterium Magnetospirillum sp. strain AMB-1.</title>
        <authorList>
            <person name="Matsunaga T."/>
            <person name="Okamura Y."/>
            <person name="Fukuda Y."/>
            <person name="Wahyudi A.T."/>
            <person name="Murase Y."/>
            <person name="Takeyama H."/>
        </authorList>
    </citation>
    <scope>NUCLEOTIDE SEQUENCE [LARGE SCALE GENOMIC DNA]</scope>
    <source>
        <strain evidence="2">ATCC 700264 / AMB-1</strain>
    </source>
</reference>
<accession>Q2W995</accession>
<dbReference type="KEGG" id="mag:amb0776"/>
<evidence type="ECO:0000313" key="2">
    <source>
        <dbReference type="Proteomes" id="UP000007058"/>
    </source>
</evidence>
<dbReference type="Proteomes" id="UP000007058">
    <property type="component" value="Chromosome"/>
</dbReference>
<dbReference type="RefSeq" id="WP_011383219.1">
    <property type="nucleotide sequence ID" value="NC_007626.1"/>
</dbReference>
<name>Q2W995_PARM1</name>
<proteinExistence type="predicted"/>
<sequence>MNAGAFGGRQQEVVTPESLLYDAAERVGRIREGRVALHLHLSRLLPANREEGRIRIAFRMFESMVDAYRGQMFLMTNSDIILICKDARFSDLDAIVYKLRALFSTDPLTYAESPEGGDRFVSYYDLEADYDSFFSLCGQMVIDAKKSVADQRTAPQVQPLNAKNLTRVLERIGATDIAGVVRRQACIRINENMHAEVAFQEFFMSIMDLQKALAPDVNILANRWLFQHLSQVLDLRVLSVLQDVGFRKMPTAFSVNLNMATVQTPVFQQFEASVRGRAGVVVEFQLLDIFNDLDGFFRTRDYLRSRGHRSVLDGMTPVTLQFMDAELYDTDYVKVAWSNDMLDDIKTAELLAALGPVGFDRVILSRCDSETSVSWGLAQGIRMFQGRFLDSMIAAVTMAQCEKSSACTLNQCTQRHGAINGRPRAECGDNDMLDLFPVLKAMRT</sequence>